<protein>
    <recommendedName>
        <fullName evidence="3">Type II toxin-antitoxin system RelE/ParE family toxin</fullName>
    </recommendedName>
</protein>
<dbReference type="AlphaFoldDB" id="A0AAW9QRQ2"/>
<dbReference type="SUPFAM" id="SSF143011">
    <property type="entry name" value="RelE-like"/>
    <property type="match status" value="1"/>
</dbReference>
<dbReference type="RefSeq" id="WP_332863612.1">
    <property type="nucleotide sequence ID" value="NZ_JBAFSM010000004.1"/>
</dbReference>
<evidence type="ECO:0000313" key="1">
    <source>
        <dbReference type="EMBL" id="MEG3436158.1"/>
    </source>
</evidence>
<dbReference type="Gene3D" id="3.30.2310.20">
    <property type="entry name" value="RelE-like"/>
    <property type="match status" value="1"/>
</dbReference>
<evidence type="ECO:0000313" key="2">
    <source>
        <dbReference type="Proteomes" id="UP001328733"/>
    </source>
</evidence>
<name>A0AAW9QRQ2_9CHRO</name>
<sequence>MANQIVFDNKARIALDTLQPEERKKVSDVIYSLVNFPDPSCLLDKNIAKLKNLNDYFMARAGNQYRVFFRYQEPEVIITDIIHRDTLHALKAM</sequence>
<dbReference type="Proteomes" id="UP001328733">
    <property type="component" value="Unassembled WGS sequence"/>
</dbReference>
<accession>A0AAW9QRQ2</accession>
<proteinExistence type="predicted"/>
<evidence type="ECO:0008006" key="3">
    <source>
        <dbReference type="Google" id="ProtNLM"/>
    </source>
</evidence>
<keyword evidence="2" id="KW-1185">Reference proteome</keyword>
<organism evidence="1 2">
    <name type="scientific">Pannus brasiliensis CCIBt3594</name>
    <dbReference type="NCBI Taxonomy" id="1427578"/>
    <lineage>
        <taxon>Bacteria</taxon>
        <taxon>Bacillati</taxon>
        <taxon>Cyanobacteriota</taxon>
        <taxon>Cyanophyceae</taxon>
        <taxon>Oscillatoriophycideae</taxon>
        <taxon>Chroococcales</taxon>
        <taxon>Microcystaceae</taxon>
        <taxon>Pannus</taxon>
    </lineage>
</organism>
<gene>
    <name evidence="1" type="ORF">V0288_03420</name>
</gene>
<comment type="caution">
    <text evidence="1">The sequence shown here is derived from an EMBL/GenBank/DDBJ whole genome shotgun (WGS) entry which is preliminary data.</text>
</comment>
<reference evidence="1 2" key="1">
    <citation type="submission" date="2024-01" db="EMBL/GenBank/DDBJ databases">
        <title>Genomic insights into the taxonomy and metabolism of the cyanobacterium Pannus brasiliensis CCIBt3594.</title>
        <authorList>
            <person name="Machado M."/>
            <person name="Botero N.B."/>
            <person name="Andreote A.P.D."/>
            <person name="Feitosa A.M.T."/>
            <person name="Popin R."/>
            <person name="Sivonen K."/>
            <person name="Fiore M.F."/>
        </authorList>
    </citation>
    <scope>NUCLEOTIDE SEQUENCE [LARGE SCALE GENOMIC DNA]</scope>
    <source>
        <strain evidence="1 2">CCIBt3594</strain>
    </source>
</reference>
<dbReference type="EMBL" id="JBAFSM010000004">
    <property type="protein sequence ID" value="MEG3436158.1"/>
    <property type="molecule type" value="Genomic_DNA"/>
</dbReference>
<dbReference type="InterPro" id="IPR035093">
    <property type="entry name" value="RelE/ParE_toxin_dom_sf"/>
</dbReference>